<organism evidence="2 3">
    <name type="scientific">Mesorhizobium muleiense</name>
    <dbReference type="NCBI Taxonomy" id="1004279"/>
    <lineage>
        <taxon>Bacteria</taxon>
        <taxon>Pseudomonadati</taxon>
        <taxon>Pseudomonadota</taxon>
        <taxon>Alphaproteobacteria</taxon>
        <taxon>Hyphomicrobiales</taxon>
        <taxon>Phyllobacteriaceae</taxon>
        <taxon>Mesorhizobium</taxon>
    </lineage>
</organism>
<keyword evidence="2" id="KW-0378">Hydrolase</keyword>
<gene>
    <name evidence="2" type="ORF">SAMN05428953_101509</name>
</gene>
<dbReference type="AlphaFoldDB" id="A0A1G8IW93"/>
<keyword evidence="2" id="KW-0645">Protease</keyword>
<sequence length="201" mass="22413">MRLAVLTCLAAIGGLCGFAPSALADTKVLVKTRTYDITGTTGAALIEAMDRNGPKRHGFMTHAIALAAYTVDWDLDVTREGGVCRLRQANGTLDLTYTLPRLASAATPALQKRWKRFFAGVRAHEHNHGRIARAMMRATERSITGLEFADNLFCSKTHREARRRIKAVYAQYEARQNAFDAREHRDGGHVEHLIRALLRKQ</sequence>
<dbReference type="InterPro" id="IPR010321">
    <property type="entry name" value="DUF922"/>
</dbReference>
<accession>A0A1G8IW93</accession>
<proteinExistence type="predicted"/>
<dbReference type="GO" id="GO:0006508">
    <property type="term" value="P:proteolysis"/>
    <property type="evidence" value="ECO:0007669"/>
    <property type="project" value="UniProtKB-KW"/>
</dbReference>
<keyword evidence="1" id="KW-0732">Signal</keyword>
<feature type="signal peptide" evidence="1">
    <location>
        <begin position="1"/>
        <end position="24"/>
    </location>
</feature>
<keyword evidence="3" id="KW-1185">Reference proteome</keyword>
<name>A0A1G8IW93_9HYPH</name>
<evidence type="ECO:0000313" key="2">
    <source>
        <dbReference type="EMBL" id="SDI23219.1"/>
    </source>
</evidence>
<evidence type="ECO:0000313" key="3">
    <source>
        <dbReference type="Proteomes" id="UP000198894"/>
    </source>
</evidence>
<dbReference type="Proteomes" id="UP000198894">
    <property type="component" value="Unassembled WGS sequence"/>
</dbReference>
<feature type="chain" id="PRO_5011506725" evidence="1">
    <location>
        <begin position="25"/>
        <end position="201"/>
    </location>
</feature>
<protein>
    <submittedName>
        <fullName evidence="2">Predicted secreted Zn-dependent protease</fullName>
    </submittedName>
</protein>
<dbReference type="RefSeq" id="WP_091590851.1">
    <property type="nucleotide sequence ID" value="NZ_FNEE01000001.1"/>
</dbReference>
<dbReference type="PIRSF" id="PIRSF010521">
    <property type="entry name" value="DUF922_bac"/>
    <property type="match status" value="1"/>
</dbReference>
<reference evidence="3" key="1">
    <citation type="submission" date="2016-10" db="EMBL/GenBank/DDBJ databases">
        <authorList>
            <person name="Varghese N."/>
            <person name="Submissions S."/>
        </authorList>
    </citation>
    <scope>NUCLEOTIDE SEQUENCE [LARGE SCALE GENOMIC DNA]</scope>
    <source>
        <strain evidence="3">CGMCC 1.11022</strain>
    </source>
</reference>
<dbReference type="GO" id="GO:0008233">
    <property type="term" value="F:peptidase activity"/>
    <property type="evidence" value="ECO:0007669"/>
    <property type="project" value="UniProtKB-KW"/>
</dbReference>
<evidence type="ECO:0000256" key="1">
    <source>
        <dbReference type="SAM" id="SignalP"/>
    </source>
</evidence>
<dbReference type="Pfam" id="PF06037">
    <property type="entry name" value="DUF922"/>
    <property type="match status" value="1"/>
</dbReference>
<dbReference type="EMBL" id="FNEE01000001">
    <property type="protein sequence ID" value="SDI23219.1"/>
    <property type="molecule type" value="Genomic_DNA"/>
</dbReference>